<feature type="domain" description="BPL/LPL catalytic" evidence="1">
    <location>
        <begin position="32"/>
        <end position="225"/>
    </location>
</feature>
<dbReference type="Pfam" id="PF21948">
    <property type="entry name" value="LplA-B_cat"/>
    <property type="match status" value="1"/>
</dbReference>
<evidence type="ECO:0000259" key="1">
    <source>
        <dbReference type="PROSITE" id="PS51733"/>
    </source>
</evidence>
<dbReference type="PANTHER" id="PTHR43679">
    <property type="entry name" value="OCTANOYLTRANSFERASE LIPM-RELATED"/>
    <property type="match status" value="1"/>
</dbReference>
<dbReference type="Proteomes" id="UP000886752">
    <property type="component" value="Unassembled WGS sequence"/>
</dbReference>
<dbReference type="Pfam" id="PF01976">
    <property type="entry name" value="DUF116"/>
    <property type="match status" value="1"/>
</dbReference>
<reference evidence="2" key="2">
    <citation type="submission" date="2021-04" db="EMBL/GenBank/DDBJ databases">
        <authorList>
            <person name="Gilroy R."/>
        </authorList>
    </citation>
    <scope>NUCLEOTIDE SEQUENCE</scope>
    <source>
        <strain evidence="2">ChiHecec2B26-446</strain>
    </source>
</reference>
<accession>A0A9D1PYM6</accession>
<gene>
    <name evidence="2" type="ORF">H9894_10775</name>
</gene>
<dbReference type="Gene3D" id="3.30.390.50">
    <property type="entry name" value="CO dehydrogenase flavoprotein, C-terminal domain"/>
    <property type="match status" value="1"/>
</dbReference>
<evidence type="ECO:0000313" key="3">
    <source>
        <dbReference type="Proteomes" id="UP000886752"/>
    </source>
</evidence>
<proteinExistence type="predicted"/>
<name>A0A9D1PYM6_9BACT</name>
<protein>
    <submittedName>
        <fullName evidence="2">DUF116 domain-containing protein</fullName>
    </submittedName>
</protein>
<evidence type="ECO:0000313" key="2">
    <source>
        <dbReference type="EMBL" id="HIW01651.1"/>
    </source>
</evidence>
<reference evidence="2" key="1">
    <citation type="journal article" date="2021" name="PeerJ">
        <title>Extensive microbial diversity within the chicken gut microbiome revealed by metagenomics and culture.</title>
        <authorList>
            <person name="Gilroy R."/>
            <person name="Ravi A."/>
            <person name="Getino M."/>
            <person name="Pursley I."/>
            <person name="Horton D.L."/>
            <person name="Alikhan N.F."/>
            <person name="Baker D."/>
            <person name="Gharbi K."/>
            <person name="Hall N."/>
            <person name="Watson M."/>
            <person name="Adriaenssens E.M."/>
            <person name="Foster-Nyarko E."/>
            <person name="Jarju S."/>
            <person name="Secka A."/>
            <person name="Antonio M."/>
            <person name="Oren A."/>
            <person name="Chaudhuri R.R."/>
            <person name="La Ragione R."/>
            <person name="Hildebrand F."/>
            <person name="Pallen M.J."/>
        </authorList>
    </citation>
    <scope>NUCLEOTIDE SEQUENCE</scope>
    <source>
        <strain evidence="2">ChiHecec2B26-446</strain>
    </source>
</reference>
<dbReference type="PROSITE" id="PS51733">
    <property type="entry name" value="BPL_LPL_CATALYTIC"/>
    <property type="match status" value="1"/>
</dbReference>
<dbReference type="EMBL" id="DXHV01000085">
    <property type="protein sequence ID" value="HIW01651.1"/>
    <property type="molecule type" value="Genomic_DNA"/>
</dbReference>
<sequence length="530" mass="58737">MHTQWRLLDLPPMTAAENMALDAVLVELRGQGHSSNTLRFLRFRPATVLLGFHQSVQEEVRTDYCAAHGIDINRRITGGGGLLFDESQLGWELICDKAVFGVTVPNTSLFRRLCQPTIAALQSMGVDASFRPRNDIEVAGRKISGTGGTDSDAAFLFQGTLLMDFDVETMLKCLRIPVEKLKDKEIESVRKRVTCLAWELGTSPDCELVKARLVEAFADDLGVDFVPGGLTAEEEDLLAEKLPHFQSQEWIDMVRPSRSRTEVVQAARKSPYGLVRITLQVDLVRNTLKDLFITGDFLSFPGRALYDLESVLRGKKIVAGELFTLVRDFFASGRIHIPDMGPEDIIQPLAMALAKVDIAKAGIPLEWCNRINTTCASFAEVLALGIDALLLPYCAKDRTCALRHEDYCTACGLCSVGEAWQLGEERNLAMVCITNFEHLQEELTRLKKKGCRAFIGCCCQQFFVKHTEDFAAIGLPGILLDIEDTTCYELGEERAAYKGSFDRQTHLNMDLVRAILAAADKAGEGRHGKA</sequence>
<dbReference type="InterPro" id="IPR045864">
    <property type="entry name" value="aa-tRNA-synth_II/BPL/LPL"/>
</dbReference>
<dbReference type="AlphaFoldDB" id="A0A9D1PYM6"/>
<dbReference type="PANTHER" id="PTHR43679:SF2">
    <property type="entry name" value="OCTANOYL-[GCVH]:PROTEIN N-OCTANOYLTRANSFERASE"/>
    <property type="match status" value="1"/>
</dbReference>
<dbReference type="InterPro" id="IPR002829">
    <property type="entry name" value="DUF116"/>
</dbReference>
<organism evidence="2 3">
    <name type="scientific">Candidatus Desulfovibrio intestinipullorum</name>
    <dbReference type="NCBI Taxonomy" id="2838536"/>
    <lineage>
        <taxon>Bacteria</taxon>
        <taxon>Pseudomonadati</taxon>
        <taxon>Thermodesulfobacteriota</taxon>
        <taxon>Desulfovibrionia</taxon>
        <taxon>Desulfovibrionales</taxon>
        <taxon>Desulfovibrionaceae</taxon>
        <taxon>Desulfovibrio</taxon>
    </lineage>
</organism>
<dbReference type="InterPro" id="IPR004143">
    <property type="entry name" value="BPL_LPL_catalytic"/>
</dbReference>
<dbReference type="Gene3D" id="3.30.930.10">
    <property type="entry name" value="Bira Bifunctional Protein, Domain 2"/>
    <property type="match status" value="1"/>
</dbReference>
<dbReference type="CDD" id="cd16443">
    <property type="entry name" value="LplA"/>
    <property type="match status" value="1"/>
</dbReference>
<dbReference type="InterPro" id="IPR050664">
    <property type="entry name" value="Octanoyltrans_LipM/LipL"/>
</dbReference>
<comment type="caution">
    <text evidence="2">The sequence shown here is derived from an EMBL/GenBank/DDBJ whole genome shotgun (WGS) entry which is preliminary data.</text>
</comment>
<dbReference type="SUPFAM" id="SSF55681">
    <property type="entry name" value="Class II aaRS and biotin synthetases"/>
    <property type="match status" value="1"/>
</dbReference>